<dbReference type="EMBL" id="NHYD01001756">
    <property type="protein sequence ID" value="PPQ89978.1"/>
    <property type="molecule type" value="Genomic_DNA"/>
</dbReference>
<dbReference type="GO" id="GO:0016491">
    <property type="term" value="F:oxidoreductase activity"/>
    <property type="evidence" value="ECO:0007669"/>
    <property type="project" value="UniProtKB-KW"/>
</dbReference>
<dbReference type="InParanoid" id="A0A409XGV1"/>
<gene>
    <name evidence="4" type="ORF">CVT25_009618</name>
</gene>
<evidence type="ECO:0000256" key="2">
    <source>
        <dbReference type="ARBA" id="ARBA00023002"/>
    </source>
</evidence>
<evidence type="ECO:0000256" key="1">
    <source>
        <dbReference type="ARBA" id="ARBA00004685"/>
    </source>
</evidence>
<dbReference type="PANTHER" id="PTHR33365:SF11">
    <property type="entry name" value="TAT PATHWAY SIGNAL SEQUENCE"/>
    <property type="match status" value="1"/>
</dbReference>
<comment type="similarity">
    <text evidence="3">Belongs to the ustYa family.</text>
</comment>
<dbReference type="InterPro" id="IPR021765">
    <property type="entry name" value="UstYa-like"/>
</dbReference>
<organism evidence="4 5">
    <name type="scientific">Psilocybe cyanescens</name>
    <dbReference type="NCBI Taxonomy" id="93625"/>
    <lineage>
        <taxon>Eukaryota</taxon>
        <taxon>Fungi</taxon>
        <taxon>Dikarya</taxon>
        <taxon>Basidiomycota</taxon>
        <taxon>Agaricomycotina</taxon>
        <taxon>Agaricomycetes</taxon>
        <taxon>Agaricomycetidae</taxon>
        <taxon>Agaricales</taxon>
        <taxon>Agaricineae</taxon>
        <taxon>Strophariaceae</taxon>
        <taxon>Psilocybe</taxon>
    </lineage>
</organism>
<dbReference type="PANTHER" id="PTHR33365">
    <property type="entry name" value="YALI0B05434P"/>
    <property type="match status" value="1"/>
</dbReference>
<comment type="pathway">
    <text evidence="1">Mycotoxin biosynthesis.</text>
</comment>
<accession>A0A409XGV1</accession>
<evidence type="ECO:0000313" key="5">
    <source>
        <dbReference type="Proteomes" id="UP000283269"/>
    </source>
</evidence>
<evidence type="ECO:0000313" key="4">
    <source>
        <dbReference type="EMBL" id="PPQ89978.1"/>
    </source>
</evidence>
<keyword evidence="5" id="KW-1185">Reference proteome</keyword>
<keyword evidence="2" id="KW-0560">Oxidoreductase</keyword>
<dbReference type="Pfam" id="PF11807">
    <property type="entry name" value="UstYa"/>
    <property type="match status" value="1"/>
</dbReference>
<name>A0A409XGV1_PSICY</name>
<protein>
    <submittedName>
        <fullName evidence="4">Uncharacterized protein</fullName>
    </submittedName>
</protein>
<dbReference type="AlphaFoldDB" id="A0A409XGV1"/>
<dbReference type="GO" id="GO:0043386">
    <property type="term" value="P:mycotoxin biosynthetic process"/>
    <property type="evidence" value="ECO:0007669"/>
    <property type="project" value="InterPro"/>
</dbReference>
<proteinExistence type="inferred from homology"/>
<reference evidence="4 5" key="1">
    <citation type="journal article" date="2018" name="Evol. Lett.">
        <title>Horizontal gene cluster transfer increased hallucinogenic mushroom diversity.</title>
        <authorList>
            <person name="Reynolds H.T."/>
            <person name="Vijayakumar V."/>
            <person name="Gluck-Thaler E."/>
            <person name="Korotkin H.B."/>
            <person name="Matheny P.B."/>
            <person name="Slot J.C."/>
        </authorList>
    </citation>
    <scope>NUCLEOTIDE SEQUENCE [LARGE SCALE GENOMIC DNA]</scope>
    <source>
        <strain evidence="4 5">2631</strain>
    </source>
</reference>
<comment type="caution">
    <text evidence="4">The sequence shown here is derived from an EMBL/GenBank/DDBJ whole genome shotgun (WGS) entry which is preliminary data.</text>
</comment>
<dbReference type="Proteomes" id="UP000283269">
    <property type="component" value="Unassembled WGS sequence"/>
</dbReference>
<dbReference type="OrthoDB" id="3687641at2759"/>
<evidence type="ECO:0000256" key="3">
    <source>
        <dbReference type="ARBA" id="ARBA00035112"/>
    </source>
</evidence>
<dbReference type="STRING" id="93625.A0A409XGV1"/>
<sequence length="206" mass="24002">MRSLLKSKHCSPLSLTSLSLLLVGLSFALKLAGTLWIKSQVAYLTREYSYIGHDYPEVWPIERKSVLMTFDNPKHFRLDEEDGIAEWAAIAPQNGVVHLGPHRQPYTVAMMHQLKCFDILREEMVRDRSENYAGPSVLGRHCLNYIRQIVMCRGDLELESFQFASHKNPIDWHGIYECKDWEAVYNNVKSNQEEYDKWLKRRVTSV</sequence>